<evidence type="ECO:0000256" key="1">
    <source>
        <dbReference type="SAM" id="MobiDB-lite"/>
    </source>
</evidence>
<dbReference type="VEuPathDB" id="AmoebaDB:NAEGRDRAFT_58096"/>
<dbReference type="KEGG" id="ngr:NAEGRDRAFT_58096"/>
<organism evidence="4">
    <name type="scientific">Naegleria gruberi</name>
    <name type="common">Amoeba</name>
    <dbReference type="NCBI Taxonomy" id="5762"/>
    <lineage>
        <taxon>Eukaryota</taxon>
        <taxon>Discoba</taxon>
        <taxon>Heterolobosea</taxon>
        <taxon>Tetramitia</taxon>
        <taxon>Eutetramitia</taxon>
        <taxon>Vahlkampfiidae</taxon>
        <taxon>Naegleria</taxon>
    </lineage>
</organism>
<feature type="compositionally biased region" description="Low complexity" evidence="1">
    <location>
        <begin position="17"/>
        <end position="38"/>
    </location>
</feature>
<proteinExistence type="predicted"/>
<evidence type="ECO:0000256" key="2">
    <source>
        <dbReference type="SAM" id="Phobius"/>
    </source>
</evidence>
<sequence>MSGYQNLQDEADEYVPTSEQIQQEEAQQQQPTFTQKQEPIVHQQQQPNVATTGQQQQQAFYAVPVMGQDGQQQIAYIPQSQYAQFLQQQQMYQQYLQQQQLLQQQQQQSGQPQIQLPPLPNVNHIPQQQPTYVPSTLPPTIQPTTTPIVTNTTVQVTDESYVKVQGVEPALVLLCNLVFPGLGHFVIGQQSKGAIYLVVSVVLTTILAVLCAFFIGIPLIPLVLIYNILVMIDGYVIADRIRKGYPVLKGECYCRITSWGVSLVETKSPVFVHGSAAEPAVWQLQCRQVDRQRNL</sequence>
<reference evidence="3 4" key="1">
    <citation type="journal article" date="2010" name="Cell">
        <title>The genome of Naegleria gruberi illuminates early eukaryotic versatility.</title>
        <authorList>
            <person name="Fritz-Laylin L.K."/>
            <person name="Prochnik S.E."/>
            <person name="Ginger M.L."/>
            <person name="Dacks J.B."/>
            <person name="Carpenter M.L."/>
            <person name="Field M.C."/>
            <person name="Kuo A."/>
            <person name="Paredez A."/>
            <person name="Chapman J."/>
            <person name="Pham J."/>
            <person name="Shu S."/>
            <person name="Neupane R."/>
            <person name="Cipriano M."/>
            <person name="Mancuso J."/>
            <person name="Tu H."/>
            <person name="Salamov A."/>
            <person name="Lindquist E."/>
            <person name="Shapiro H."/>
            <person name="Lucas S."/>
            <person name="Grigoriev I.V."/>
            <person name="Cande W.Z."/>
            <person name="Fulton C."/>
            <person name="Rokhsar D.S."/>
            <person name="Dawson S.C."/>
        </authorList>
    </citation>
    <scope>NUCLEOTIDE SEQUENCE [LARGE SCALE GENOMIC DNA]</scope>
    <source>
        <strain evidence="3 4">NEG-M</strain>
    </source>
</reference>
<feature type="transmembrane region" description="Helical" evidence="2">
    <location>
        <begin position="170"/>
        <end position="187"/>
    </location>
</feature>
<keyword evidence="2" id="KW-0812">Transmembrane</keyword>
<dbReference type="AlphaFoldDB" id="D2VFY0"/>
<dbReference type="RefSeq" id="XP_002677012.1">
    <property type="nucleotide sequence ID" value="XM_002676966.1"/>
</dbReference>
<evidence type="ECO:0000313" key="4">
    <source>
        <dbReference type="Proteomes" id="UP000006671"/>
    </source>
</evidence>
<dbReference type="OrthoDB" id="10262700at2759"/>
<keyword evidence="2" id="KW-0472">Membrane</keyword>
<keyword evidence="4" id="KW-1185">Reference proteome</keyword>
<feature type="transmembrane region" description="Helical" evidence="2">
    <location>
        <begin position="221"/>
        <end position="238"/>
    </location>
</feature>
<gene>
    <name evidence="3" type="ORF">NAEGRDRAFT_58096</name>
</gene>
<accession>D2VFY0</accession>
<keyword evidence="2" id="KW-1133">Transmembrane helix</keyword>
<evidence type="ECO:0000313" key="3">
    <source>
        <dbReference type="EMBL" id="EFC44268.1"/>
    </source>
</evidence>
<dbReference type="GeneID" id="8848142"/>
<dbReference type="Proteomes" id="UP000006671">
    <property type="component" value="Unassembled WGS sequence"/>
</dbReference>
<feature type="compositionally biased region" description="Polar residues" evidence="1">
    <location>
        <begin position="42"/>
        <end position="52"/>
    </location>
</feature>
<feature type="transmembrane region" description="Helical" evidence="2">
    <location>
        <begin position="194"/>
        <end position="215"/>
    </location>
</feature>
<dbReference type="OMA" id="FRITSWG"/>
<feature type="region of interest" description="Disordered" evidence="1">
    <location>
        <begin position="1"/>
        <end position="52"/>
    </location>
</feature>
<dbReference type="InParanoid" id="D2VFY0"/>
<dbReference type="EMBL" id="GG738869">
    <property type="protein sequence ID" value="EFC44268.1"/>
    <property type="molecule type" value="Genomic_DNA"/>
</dbReference>
<name>D2VFY0_NAEGR</name>
<protein>
    <submittedName>
        <fullName evidence="3">Predicted protein</fullName>
    </submittedName>
</protein>